<evidence type="ECO:0000256" key="3">
    <source>
        <dbReference type="ARBA" id="ARBA00023163"/>
    </source>
</evidence>
<dbReference type="InterPro" id="IPR036388">
    <property type="entry name" value="WH-like_DNA-bd_sf"/>
</dbReference>
<dbReference type="KEGG" id="cku:UL82_03745"/>
<dbReference type="GO" id="GO:0003677">
    <property type="term" value="F:DNA binding"/>
    <property type="evidence" value="ECO:0007669"/>
    <property type="project" value="UniProtKB-KW"/>
</dbReference>
<dbReference type="EMBL" id="CP011312">
    <property type="protein sequence ID" value="AKE40956.1"/>
    <property type="molecule type" value="Genomic_DNA"/>
</dbReference>
<dbReference type="OrthoDB" id="3400172at2"/>
<dbReference type="CDD" id="cd00090">
    <property type="entry name" value="HTH_ARSR"/>
    <property type="match status" value="1"/>
</dbReference>
<dbReference type="PANTHER" id="PTHR43132:SF2">
    <property type="entry name" value="ARSENICAL RESISTANCE OPERON REPRESSOR ARSR-RELATED"/>
    <property type="match status" value="1"/>
</dbReference>
<dbReference type="HOGENOM" id="CLU_097806_11_0_11"/>
<dbReference type="SMART" id="SM00418">
    <property type="entry name" value="HTH_ARSR"/>
    <property type="match status" value="1"/>
</dbReference>
<dbReference type="InterPro" id="IPR011991">
    <property type="entry name" value="ArsR-like_HTH"/>
</dbReference>
<sequence>METHNHQSVVEPLKSKVEIQKTEDGAVTYDPNRNYNAVAHIFRAIDSPLRLKILSLLQERDHFVYELVNTLGSSQPLISQHLRVLKQAKLIHNERTGRQMVYRLSEPRAMEIIELGFNIDHSRKSGSR</sequence>
<evidence type="ECO:0000313" key="5">
    <source>
        <dbReference type="EMBL" id="AKE40956.1"/>
    </source>
</evidence>
<evidence type="ECO:0000313" key="7">
    <source>
        <dbReference type="Proteomes" id="UP000033457"/>
    </source>
</evidence>
<keyword evidence="1" id="KW-0805">Transcription regulation</keyword>
<dbReference type="InterPro" id="IPR001845">
    <property type="entry name" value="HTH_ArsR_DNA-bd_dom"/>
</dbReference>
<reference evidence="6 8" key="2">
    <citation type="submission" date="2018-12" db="EMBL/GenBank/DDBJ databases">
        <authorList>
            <consortium name="Pathogen Informatics"/>
        </authorList>
    </citation>
    <scope>NUCLEOTIDE SEQUENCE [LARGE SCALE GENOMIC DNA]</scope>
    <source>
        <strain evidence="6 8">NCTC949</strain>
    </source>
</reference>
<proteinExistence type="predicted"/>
<evidence type="ECO:0000256" key="2">
    <source>
        <dbReference type="ARBA" id="ARBA00023125"/>
    </source>
</evidence>
<dbReference type="InterPro" id="IPR036390">
    <property type="entry name" value="WH_DNA-bd_sf"/>
</dbReference>
<organism evidence="5 7">
    <name type="scientific">Corynebacterium kutscheri</name>
    <dbReference type="NCBI Taxonomy" id="35755"/>
    <lineage>
        <taxon>Bacteria</taxon>
        <taxon>Bacillati</taxon>
        <taxon>Actinomycetota</taxon>
        <taxon>Actinomycetes</taxon>
        <taxon>Mycobacteriales</taxon>
        <taxon>Corynebacteriaceae</taxon>
        <taxon>Corynebacterium</taxon>
    </lineage>
</organism>
<keyword evidence="2" id="KW-0238">DNA-binding</keyword>
<evidence type="ECO:0000256" key="1">
    <source>
        <dbReference type="ARBA" id="ARBA00023015"/>
    </source>
</evidence>
<dbReference type="Gene3D" id="1.10.10.10">
    <property type="entry name" value="Winged helix-like DNA-binding domain superfamily/Winged helix DNA-binding domain"/>
    <property type="match status" value="1"/>
</dbReference>
<reference evidence="5 7" key="1">
    <citation type="journal article" date="2015" name="Genome Announc.">
        <title>Complete Genome Sequence of Corynebacterium kutscheri DSM 20755, a Corynebacterial Type Strain with Remarkably Low G+C Content of Chromosomal DNA.</title>
        <authorList>
            <person name="Ruckert C."/>
            <person name="Albersmeier A."/>
            <person name="Winkler A."/>
            <person name="Tauch A."/>
        </authorList>
    </citation>
    <scope>NUCLEOTIDE SEQUENCE [LARGE SCALE GENOMIC DNA]</scope>
    <source>
        <strain evidence="5 7">DSM 20755</strain>
    </source>
</reference>
<evidence type="ECO:0000313" key="8">
    <source>
        <dbReference type="Proteomes" id="UP000271380"/>
    </source>
</evidence>
<dbReference type="InterPro" id="IPR051011">
    <property type="entry name" value="Metal_resp_trans_reg"/>
</dbReference>
<evidence type="ECO:0000259" key="4">
    <source>
        <dbReference type="PROSITE" id="PS50987"/>
    </source>
</evidence>
<dbReference type="PRINTS" id="PR00778">
    <property type="entry name" value="HTHARSR"/>
</dbReference>
<protein>
    <submittedName>
        <fullName evidence="6">HTH-type transcriptional regulator</fullName>
    </submittedName>
    <submittedName>
        <fullName evidence="5">Putative transcriptional regulator</fullName>
    </submittedName>
</protein>
<dbReference type="NCBIfam" id="NF033788">
    <property type="entry name" value="HTH_metalloreg"/>
    <property type="match status" value="1"/>
</dbReference>
<dbReference type="GO" id="GO:0003700">
    <property type="term" value="F:DNA-binding transcription factor activity"/>
    <property type="evidence" value="ECO:0007669"/>
    <property type="project" value="InterPro"/>
</dbReference>
<accession>A0A0F6TCR2</accession>
<dbReference type="PANTHER" id="PTHR43132">
    <property type="entry name" value="ARSENICAL RESISTANCE OPERON REPRESSOR ARSR-RELATED"/>
    <property type="match status" value="1"/>
</dbReference>
<keyword evidence="7" id="KW-1185">Reference proteome</keyword>
<dbReference type="PROSITE" id="PS50987">
    <property type="entry name" value="HTH_ARSR_2"/>
    <property type="match status" value="1"/>
</dbReference>
<dbReference type="Pfam" id="PF01022">
    <property type="entry name" value="HTH_5"/>
    <property type="match status" value="1"/>
</dbReference>
<dbReference type="Proteomes" id="UP000033457">
    <property type="component" value="Chromosome"/>
</dbReference>
<dbReference type="AlphaFoldDB" id="A0A0F6TCR2"/>
<feature type="domain" description="HTH arsR-type" evidence="4">
    <location>
        <begin position="30"/>
        <end position="124"/>
    </location>
</feature>
<dbReference type="Proteomes" id="UP000271380">
    <property type="component" value="Chromosome"/>
</dbReference>
<evidence type="ECO:0000313" key="6">
    <source>
        <dbReference type="EMBL" id="VEH06801.1"/>
    </source>
</evidence>
<keyword evidence="3" id="KW-0804">Transcription</keyword>
<gene>
    <name evidence="6" type="primary">bigR</name>
    <name evidence="6" type="ORF">NCTC949_01313</name>
    <name evidence="5" type="ORF">UL82_03745</name>
</gene>
<name>A0A0F6TCR2_9CORY</name>
<dbReference type="EMBL" id="LR134377">
    <property type="protein sequence ID" value="VEH06801.1"/>
    <property type="molecule type" value="Genomic_DNA"/>
</dbReference>
<dbReference type="SUPFAM" id="SSF46785">
    <property type="entry name" value="Winged helix' DNA-binding domain"/>
    <property type="match status" value="1"/>
</dbReference>